<accession>A0A3B1AN85</accession>
<dbReference type="EC" id="6.3.2.1" evidence="3"/>
<dbReference type="InterPro" id="IPR014729">
    <property type="entry name" value="Rossmann-like_a/b/a_fold"/>
</dbReference>
<reference evidence="3" key="1">
    <citation type="submission" date="2018-06" db="EMBL/GenBank/DDBJ databases">
        <authorList>
            <person name="Zhirakovskaya E."/>
        </authorList>
    </citation>
    <scope>NUCLEOTIDE SEQUENCE</scope>
</reference>
<dbReference type="PANTHER" id="PTHR21299">
    <property type="entry name" value="CYTIDYLATE KINASE/PANTOATE-BETA-ALANINE LIGASE"/>
    <property type="match status" value="1"/>
</dbReference>
<dbReference type="NCBIfam" id="TIGR00125">
    <property type="entry name" value="cyt_tran_rel"/>
    <property type="match status" value="1"/>
</dbReference>
<dbReference type="InterPro" id="IPR003721">
    <property type="entry name" value="Pantoate_ligase"/>
</dbReference>
<keyword evidence="2" id="KW-0067">ATP-binding</keyword>
<dbReference type="GO" id="GO:0005524">
    <property type="term" value="F:ATP binding"/>
    <property type="evidence" value="ECO:0007669"/>
    <property type="project" value="UniProtKB-KW"/>
</dbReference>
<dbReference type="GO" id="GO:0005829">
    <property type="term" value="C:cytosol"/>
    <property type="evidence" value="ECO:0007669"/>
    <property type="project" value="TreeGrafter"/>
</dbReference>
<dbReference type="Gene3D" id="3.40.50.620">
    <property type="entry name" value="HUPs"/>
    <property type="match status" value="1"/>
</dbReference>
<keyword evidence="3" id="KW-0436">Ligase</keyword>
<gene>
    <name evidence="3" type="ORF">MNBD_GAMMA19-1066</name>
</gene>
<name>A0A3B1AN85_9ZZZZ</name>
<organism evidence="3">
    <name type="scientific">hydrothermal vent metagenome</name>
    <dbReference type="NCBI Taxonomy" id="652676"/>
    <lineage>
        <taxon>unclassified sequences</taxon>
        <taxon>metagenomes</taxon>
        <taxon>ecological metagenomes</taxon>
    </lineage>
</organism>
<evidence type="ECO:0000256" key="2">
    <source>
        <dbReference type="ARBA" id="ARBA00022840"/>
    </source>
</evidence>
<dbReference type="GO" id="GO:0004592">
    <property type="term" value="F:pantoate-beta-alanine ligase activity"/>
    <property type="evidence" value="ECO:0007669"/>
    <property type="project" value="InterPro"/>
</dbReference>
<dbReference type="SUPFAM" id="SSF52374">
    <property type="entry name" value="Nucleotidylyl transferase"/>
    <property type="match status" value="1"/>
</dbReference>
<feature type="non-terminal residue" evidence="3">
    <location>
        <position position="163"/>
    </location>
</feature>
<dbReference type="GO" id="GO:0015940">
    <property type="term" value="P:pantothenate biosynthetic process"/>
    <property type="evidence" value="ECO:0007669"/>
    <property type="project" value="InterPro"/>
</dbReference>
<proteinExistence type="predicted"/>
<protein>
    <submittedName>
        <fullName evidence="3">Pantoate--beta-alanine ligase</fullName>
        <ecNumber evidence="3">6.3.2.1</ecNumber>
    </submittedName>
</protein>
<dbReference type="PANTHER" id="PTHR21299:SF1">
    <property type="entry name" value="PANTOATE--BETA-ALANINE LIGASE"/>
    <property type="match status" value="1"/>
</dbReference>
<sequence length="163" mass="18270">MKTINTVAELRTTVARWRANGERVALVPTMGNLHVGHLQLVERARKNANRVIVSIFVNPMQFSNLNGDSGDFERYPRTFEDDSKKLSAMDCRPDIIFAPSVQAMYPTGFERETRIEVPAISNILCGEFRPGHFVGVATVVAKLFNMAQPDVAVFGEKDFQQLL</sequence>
<dbReference type="Pfam" id="PF02569">
    <property type="entry name" value="Pantoate_ligase"/>
    <property type="match status" value="1"/>
</dbReference>
<keyword evidence="1" id="KW-0547">Nucleotide-binding</keyword>
<dbReference type="EMBL" id="UOFV01000186">
    <property type="protein sequence ID" value="VAW99699.1"/>
    <property type="molecule type" value="Genomic_DNA"/>
</dbReference>
<dbReference type="InterPro" id="IPR004821">
    <property type="entry name" value="Cyt_trans-like"/>
</dbReference>
<evidence type="ECO:0000256" key="1">
    <source>
        <dbReference type="ARBA" id="ARBA00022741"/>
    </source>
</evidence>
<dbReference type="AlphaFoldDB" id="A0A3B1AN85"/>
<evidence type="ECO:0000313" key="3">
    <source>
        <dbReference type="EMBL" id="VAW99699.1"/>
    </source>
</evidence>